<feature type="compositionally biased region" description="Basic and acidic residues" evidence="6">
    <location>
        <begin position="197"/>
        <end position="206"/>
    </location>
</feature>
<evidence type="ECO:0000256" key="8">
    <source>
        <dbReference type="SAM" id="SignalP"/>
    </source>
</evidence>
<keyword evidence="4 7" id="KW-1133">Transmembrane helix</keyword>
<comment type="caution">
    <text evidence="9">The sequence shown here is derived from an EMBL/GenBank/DDBJ whole genome shotgun (WGS) entry which is preliminary data.</text>
</comment>
<accession>A0ABS2ZD18</accession>
<organism evidence="9 10">
    <name type="scientific">Fictibacillus barbaricus</name>
    <dbReference type="NCBI Taxonomy" id="182136"/>
    <lineage>
        <taxon>Bacteria</taxon>
        <taxon>Bacillati</taxon>
        <taxon>Bacillota</taxon>
        <taxon>Bacilli</taxon>
        <taxon>Bacillales</taxon>
        <taxon>Fictibacillaceae</taxon>
        <taxon>Fictibacillus</taxon>
    </lineage>
</organism>
<dbReference type="RefSeq" id="WP_188402681.1">
    <property type="nucleotide sequence ID" value="NZ_BMCE01000002.1"/>
</dbReference>
<dbReference type="Pfam" id="PF04347">
    <property type="entry name" value="FliO"/>
    <property type="match status" value="1"/>
</dbReference>
<keyword evidence="9" id="KW-0282">Flagellum</keyword>
<evidence type="ECO:0000256" key="3">
    <source>
        <dbReference type="ARBA" id="ARBA00022692"/>
    </source>
</evidence>
<protein>
    <submittedName>
        <fullName evidence="9">Flagellar biosynthetic protein FliO</fullName>
    </submittedName>
</protein>
<evidence type="ECO:0000256" key="1">
    <source>
        <dbReference type="ARBA" id="ARBA00004236"/>
    </source>
</evidence>
<sequence>MYRWVISFFAAVCLSFVPISVQAEGSGSGKSVWDTVNDSNQKSEKEQIPITNKEETSESGSTFMMLVKLVFMLGIVLAILFFVLRFIQKKSVSFQDGKNLQTLGGIGIGQNRSVQLIKAGNTVLVVGVGDTVTLLKEITDEAEVQMMVDQRSAQSVSTVTSQLKTKWLKSMESQTDDEGGSDQTVKFKNMLNSLMHDRKEQQREIQKALQKGKHHE</sequence>
<evidence type="ECO:0000256" key="4">
    <source>
        <dbReference type="ARBA" id="ARBA00022989"/>
    </source>
</evidence>
<feature type="chain" id="PRO_5047407833" evidence="8">
    <location>
        <begin position="24"/>
        <end position="216"/>
    </location>
</feature>
<gene>
    <name evidence="9" type="ORF">JYA64_11065</name>
</gene>
<keyword evidence="10" id="KW-1185">Reference proteome</keyword>
<keyword evidence="9" id="KW-0966">Cell projection</keyword>
<name>A0ABS2ZD18_9BACL</name>
<evidence type="ECO:0000256" key="2">
    <source>
        <dbReference type="ARBA" id="ARBA00022475"/>
    </source>
</evidence>
<evidence type="ECO:0000256" key="5">
    <source>
        <dbReference type="ARBA" id="ARBA00023136"/>
    </source>
</evidence>
<feature type="signal peptide" evidence="8">
    <location>
        <begin position="1"/>
        <end position="23"/>
    </location>
</feature>
<feature type="region of interest" description="Disordered" evidence="6">
    <location>
        <begin position="24"/>
        <end position="55"/>
    </location>
</feature>
<keyword evidence="8" id="KW-0732">Signal</keyword>
<proteinExistence type="predicted"/>
<evidence type="ECO:0000256" key="6">
    <source>
        <dbReference type="SAM" id="MobiDB-lite"/>
    </source>
</evidence>
<keyword evidence="3 7" id="KW-0812">Transmembrane</keyword>
<comment type="subcellular location">
    <subcellularLocation>
        <location evidence="1">Cell membrane</location>
    </subcellularLocation>
</comment>
<dbReference type="InterPro" id="IPR022781">
    <property type="entry name" value="Flagellar_biosynth_FliO"/>
</dbReference>
<keyword evidence="5 7" id="KW-0472">Membrane</keyword>
<evidence type="ECO:0000313" key="9">
    <source>
        <dbReference type="EMBL" id="MBN3545835.1"/>
    </source>
</evidence>
<feature type="transmembrane region" description="Helical" evidence="7">
    <location>
        <begin position="63"/>
        <end position="84"/>
    </location>
</feature>
<dbReference type="EMBL" id="JAFHKS010000043">
    <property type="protein sequence ID" value="MBN3545835.1"/>
    <property type="molecule type" value="Genomic_DNA"/>
</dbReference>
<evidence type="ECO:0000256" key="7">
    <source>
        <dbReference type="SAM" id="Phobius"/>
    </source>
</evidence>
<evidence type="ECO:0000313" key="10">
    <source>
        <dbReference type="Proteomes" id="UP001319060"/>
    </source>
</evidence>
<keyword evidence="9" id="KW-0969">Cilium</keyword>
<keyword evidence="2" id="KW-1003">Cell membrane</keyword>
<dbReference type="Proteomes" id="UP001319060">
    <property type="component" value="Unassembled WGS sequence"/>
</dbReference>
<feature type="compositionally biased region" description="Basic and acidic residues" evidence="6">
    <location>
        <begin position="41"/>
        <end position="55"/>
    </location>
</feature>
<reference evidence="9 10" key="1">
    <citation type="submission" date="2021-01" db="EMBL/GenBank/DDBJ databases">
        <title>Genome Sequencing of Type Strains.</title>
        <authorList>
            <person name="Lemaire J.F."/>
            <person name="Inderbitzin P."/>
            <person name="Collins S.B."/>
            <person name="Wespe N."/>
            <person name="Knight-Connoni V."/>
        </authorList>
    </citation>
    <scope>NUCLEOTIDE SEQUENCE [LARGE SCALE GENOMIC DNA]</scope>
    <source>
        <strain evidence="9 10">DSM 14730</strain>
    </source>
</reference>
<feature type="region of interest" description="Disordered" evidence="6">
    <location>
        <begin position="197"/>
        <end position="216"/>
    </location>
</feature>